<proteinExistence type="predicted"/>
<evidence type="ECO:0000313" key="2">
    <source>
        <dbReference type="Proteomes" id="UP001060085"/>
    </source>
</evidence>
<sequence>MEYEEEENDVPGSIPEFGAIFMSNAETRKECFKQKVFALPQSKAGFVKQVKTGMVLFLFDFERRQLFGVYEATSDGALNILPNVFRSGGKHFPAQVCFTPIWMCHPLSEDEFKSAIHENYYSARKFKFGLTKDQVRRLLQLFSSRKVKARLPVPPRQFAKGVTAKGITGFSSKGRRHIGDWEFGIREGLEIQQSHKDFTSTVRTECLENLEDMDTQADDVRFYMEDRIEDENLNSLRQGFLTDHASDSLNKKRRISYEEFETDKVRASLLSFGADNRELPIDKERIPSSHSRFLGGENIDNRHNNFNRLSPAIATKYSELPSDLIKAADYERLYSDCNRLATIDDRFLLNDTMKTEVGLHNSRRPVITNEHDSCLFERAGKTAHECDVLMNNILDHKHYIDNDVAPGFPSESFESSFPRVRGTAGHRKFLTKERVMSEHDPGSGLGINFSSVKVVNPSDSSRGEFNERRSPSHNLQDYVEGLPCSASLNMRSGFDARIERQRPGDFGFIKTCSVDNGQHLGTLPRPLMSAKSSAFHQPRQSSGECFGKPFTDIQFPRYTSEAQNFMASNSIFHDAVVTRSVACGYEFPSVHHERSISFSSCQNASAAEEYIPHHAGGEFLGLSEGKSFEAEGSNRYYTYDFGNKVPFRNYHNYNDTDEISSGIIKSPSSDHRTYKFSPSTLASLPLNETDAFSGKKSPLAFDDHAYVVSQGMQKYIPGRNDERKCISQQINDEIYAGDELLSSYADSAEFDIHYQGKDPINLHSQFSREYRPDVINDNLSYYRSLEGPSSDTENCRRSVFARLKPTLKISTLEEQEEDADFYGASSVHEVMEMLHRNQNVQMKNLKKVSSLSKHCYEEEEMERNNEKVLLEDHVEHGQSKSASLKINRDANPTTQQYVDDKPKETRMVEFKRRREKNKILDDKILERNVIREEAGESRENKETMDTEIGENKETTGPLDKQGGKRRKLIRPVFGQNHLVNGANRN</sequence>
<protein>
    <submittedName>
        <fullName evidence="1">Uncharacterized protein</fullName>
    </submittedName>
</protein>
<dbReference type="Proteomes" id="UP001060085">
    <property type="component" value="Linkage Group LG04"/>
</dbReference>
<reference evidence="2" key="1">
    <citation type="journal article" date="2023" name="Nat. Plants">
        <title>Single-cell RNA sequencing provides a high-resolution roadmap for understanding the multicellular compartmentation of specialized metabolism.</title>
        <authorList>
            <person name="Sun S."/>
            <person name="Shen X."/>
            <person name="Li Y."/>
            <person name="Li Y."/>
            <person name="Wang S."/>
            <person name="Li R."/>
            <person name="Zhang H."/>
            <person name="Shen G."/>
            <person name="Guo B."/>
            <person name="Wei J."/>
            <person name="Xu J."/>
            <person name="St-Pierre B."/>
            <person name="Chen S."/>
            <person name="Sun C."/>
        </authorList>
    </citation>
    <scope>NUCLEOTIDE SEQUENCE [LARGE SCALE GENOMIC DNA]</scope>
</reference>
<dbReference type="EMBL" id="CM044704">
    <property type="protein sequence ID" value="KAI5667593.1"/>
    <property type="molecule type" value="Genomic_DNA"/>
</dbReference>
<comment type="caution">
    <text evidence="1">The sequence shown here is derived from an EMBL/GenBank/DDBJ whole genome shotgun (WGS) entry which is preliminary data.</text>
</comment>
<organism evidence="1 2">
    <name type="scientific">Catharanthus roseus</name>
    <name type="common">Madagascar periwinkle</name>
    <name type="synonym">Vinca rosea</name>
    <dbReference type="NCBI Taxonomy" id="4058"/>
    <lineage>
        <taxon>Eukaryota</taxon>
        <taxon>Viridiplantae</taxon>
        <taxon>Streptophyta</taxon>
        <taxon>Embryophyta</taxon>
        <taxon>Tracheophyta</taxon>
        <taxon>Spermatophyta</taxon>
        <taxon>Magnoliopsida</taxon>
        <taxon>eudicotyledons</taxon>
        <taxon>Gunneridae</taxon>
        <taxon>Pentapetalae</taxon>
        <taxon>asterids</taxon>
        <taxon>lamiids</taxon>
        <taxon>Gentianales</taxon>
        <taxon>Apocynaceae</taxon>
        <taxon>Rauvolfioideae</taxon>
        <taxon>Vinceae</taxon>
        <taxon>Catharanthinae</taxon>
        <taxon>Catharanthus</taxon>
    </lineage>
</organism>
<name>A0ACC0B4M0_CATRO</name>
<evidence type="ECO:0000313" key="1">
    <source>
        <dbReference type="EMBL" id="KAI5667593.1"/>
    </source>
</evidence>
<keyword evidence="2" id="KW-1185">Reference proteome</keyword>
<accession>A0ACC0B4M0</accession>
<gene>
    <name evidence="1" type="ORF">M9H77_17446</name>
</gene>